<evidence type="ECO:0000256" key="8">
    <source>
        <dbReference type="SAM" id="MobiDB-lite"/>
    </source>
</evidence>
<organism evidence="10 11">
    <name type="scientific">Leptomonas seymouri</name>
    <dbReference type="NCBI Taxonomy" id="5684"/>
    <lineage>
        <taxon>Eukaryota</taxon>
        <taxon>Discoba</taxon>
        <taxon>Euglenozoa</taxon>
        <taxon>Kinetoplastea</taxon>
        <taxon>Metakinetoplastina</taxon>
        <taxon>Trypanosomatida</taxon>
        <taxon>Trypanosomatidae</taxon>
        <taxon>Leishmaniinae</taxon>
        <taxon>Leptomonas</taxon>
    </lineage>
</organism>
<dbReference type="GO" id="GO:0005524">
    <property type="term" value="F:ATP binding"/>
    <property type="evidence" value="ECO:0007669"/>
    <property type="project" value="UniProtKB-UniRule"/>
</dbReference>
<dbReference type="GO" id="GO:0005875">
    <property type="term" value="C:microtubule associated complex"/>
    <property type="evidence" value="ECO:0007669"/>
    <property type="project" value="TreeGrafter"/>
</dbReference>
<dbReference type="Pfam" id="PF00225">
    <property type="entry name" value="Kinesin"/>
    <property type="match status" value="2"/>
</dbReference>
<dbReference type="AlphaFoldDB" id="A0A0N0P569"/>
<dbReference type="GO" id="GO:0051231">
    <property type="term" value="P:spindle elongation"/>
    <property type="evidence" value="ECO:0007669"/>
    <property type="project" value="TreeGrafter"/>
</dbReference>
<keyword evidence="5 7" id="KW-0175">Coiled coil</keyword>
<accession>A0A0N0P569</accession>
<dbReference type="SMART" id="SM00129">
    <property type="entry name" value="KISc"/>
    <property type="match status" value="1"/>
</dbReference>
<dbReference type="OMA" id="LRTLQYC"/>
<dbReference type="GO" id="GO:0007052">
    <property type="term" value="P:mitotic spindle organization"/>
    <property type="evidence" value="ECO:0007669"/>
    <property type="project" value="TreeGrafter"/>
</dbReference>
<evidence type="ECO:0000256" key="5">
    <source>
        <dbReference type="ARBA" id="ARBA00023054"/>
    </source>
</evidence>
<evidence type="ECO:0000256" key="7">
    <source>
        <dbReference type="SAM" id="Coils"/>
    </source>
</evidence>
<proteinExistence type="inferred from homology"/>
<dbReference type="InterPro" id="IPR036961">
    <property type="entry name" value="Kinesin_motor_dom_sf"/>
</dbReference>
<keyword evidence="2" id="KW-0963">Cytoplasm</keyword>
<feature type="coiled-coil region" evidence="7">
    <location>
        <begin position="460"/>
        <end position="536"/>
    </location>
</feature>
<dbReference type="GO" id="GO:0008017">
    <property type="term" value="F:microtubule binding"/>
    <property type="evidence" value="ECO:0007669"/>
    <property type="project" value="InterPro"/>
</dbReference>
<evidence type="ECO:0000256" key="2">
    <source>
        <dbReference type="ARBA" id="ARBA00022490"/>
    </source>
</evidence>
<keyword evidence="4 6" id="KW-0067">ATP-binding</keyword>
<feature type="region of interest" description="Disordered" evidence="8">
    <location>
        <begin position="407"/>
        <end position="450"/>
    </location>
</feature>
<feature type="compositionally biased region" description="Polar residues" evidence="8">
    <location>
        <begin position="165"/>
        <end position="176"/>
    </location>
</feature>
<dbReference type="VEuPathDB" id="TriTrypDB:Lsey_0147_0040"/>
<feature type="region of interest" description="Disordered" evidence="8">
    <location>
        <begin position="165"/>
        <end position="198"/>
    </location>
</feature>
<evidence type="ECO:0000256" key="6">
    <source>
        <dbReference type="PROSITE-ProRule" id="PRU00283"/>
    </source>
</evidence>
<dbReference type="InterPro" id="IPR027417">
    <property type="entry name" value="P-loop_NTPase"/>
</dbReference>
<dbReference type="GO" id="GO:0003777">
    <property type="term" value="F:microtubule motor activity"/>
    <property type="evidence" value="ECO:0007669"/>
    <property type="project" value="InterPro"/>
</dbReference>
<feature type="region of interest" description="Disordered" evidence="8">
    <location>
        <begin position="742"/>
        <end position="796"/>
    </location>
</feature>
<dbReference type="Gene3D" id="3.40.850.10">
    <property type="entry name" value="Kinesin motor domain"/>
    <property type="match status" value="1"/>
</dbReference>
<protein>
    <submittedName>
        <fullName evidence="10">Putative kinesin</fullName>
    </submittedName>
</protein>
<dbReference type="EMBL" id="LJSK01000147">
    <property type="protein sequence ID" value="KPI86116.1"/>
    <property type="molecule type" value="Genomic_DNA"/>
</dbReference>
<evidence type="ECO:0000259" key="9">
    <source>
        <dbReference type="PROSITE" id="PS50067"/>
    </source>
</evidence>
<dbReference type="InterPro" id="IPR027640">
    <property type="entry name" value="Kinesin-like_fam"/>
</dbReference>
<dbReference type="GO" id="GO:0005737">
    <property type="term" value="C:cytoplasm"/>
    <property type="evidence" value="ECO:0007669"/>
    <property type="project" value="UniProtKB-SubCell"/>
</dbReference>
<evidence type="ECO:0000313" key="10">
    <source>
        <dbReference type="EMBL" id="KPI86116.1"/>
    </source>
</evidence>
<comment type="similarity">
    <text evidence="6">Belongs to the TRAFAC class myosin-kinesin ATPase superfamily. Kinesin family.</text>
</comment>
<sequence length="877" mass="94387">MAERVQVVVRIRPFISSDPPDAELNAIVLDDAHVRVGGNRCFQVDRVYMMEAGSEDIYRETVSPLVARFLAGFNTSVLAYGQTGTGKTYTVQTMLPLLLAQVLESPAIREGISSNSGIFMDKAQPQLQLQYVEVYGETIRDLLEDPTTQRDPHKPNKVRLVATTAASPMQRRSSSPVADGFERRAGAAPPPLTPTSGGMHTSCAVVGARVAAARTIQEAAALIALGDARRATGATNVHEHSSRSHAILTLFHPRYACRLDVVDLAGSEREKKTGNTGIRFQESIAINTGLLALGNVIRALSHNHRVALIRETSKSDRGGGSGYHNPLPSRLVPTSPAAGAGVSRRAQHVPYRSSKLTRLLQDTLGGSSATVFIACIAPDTHNQDETLRTLQYCSLALQIVNAPARQYDRLQREQSRGRGGRRGSGGNSPSSETYNGDDVEGRRELPSRGGESSFALAARVDELQSSLALLQQQYDEQGEVLASICESYAEAKDRLKLCEKELRKDEGLFTRQMRVMQQLMQENQKLRHRAMKMEAIPKLKSRKHRGDQHHGRSASTPEAEHTTEKASKGSDAAGHEGLQNDVAALLRNLLHRHNATHAAEALHEHGDESPLVAETGARAAAAAAAADGPPPVSAFSPYRHLSFRSGSTMAENVGIAGAPVELMKGQHTHLHVHGASTPGTASAATSEPVQSFIQSLLRQQGILMGKEVAGAAVASVPAPNSLQSHLHTVADVDDVLHQRTPQDAVKRAVSPPSMGASAGAVEPSLHQPASDPRMDGVQYPSNEGAAPLPTKPSVPHQGAQYIIDVGERGAPRSPDRDGQLLQLANVVLHYEKTNADLRNEVCLLQARLDDKSREAARLRLEVQDVKDAYASLSALSE</sequence>
<evidence type="ECO:0000256" key="1">
    <source>
        <dbReference type="ARBA" id="ARBA00004496"/>
    </source>
</evidence>
<comment type="caution">
    <text evidence="10">The sequence shown here is derived from an EMBL/GenBank/DDBJ whole genome shotgun (WGS) entry which is preliminary data.</text>
</comment>
<evidence type="ECO:0000313" key="11">
    <source>
        <dbReference type="Proteomes" id="UP000038009"/>
    </source>
</evidence>
<feature type="compositionally biased region" description="Basic and acidic residues" evidence="8">
    <location>
        <begin position="558"/>
        <end position="568"/>
    </location>
</feature>
<dbReference type="PRINTS" id="PR00380">
    <property type="entry name" value="KINESINHEAVY"/>
</dbReference>
<dbReference type="PANTHER" id="PTHR47969:SF15">
    <property type="entry name" value="CHROMOSOME-ASSOCIATED KINESIN KIF4A-RELATED"/>
    <property type="match status" value="1"/>
</dbReference>
<dbReference type="SUPFAM" id="SSF52540">
    <property type="entry name" value="P-loop containing nucleoside triphosphate hydrolases"/>
    <property type="match status" value="1"/>
</dbReference>
<evidence type="ECO:0000256" key="3">
    <source>
        <dbReference type="ARBA" id="ARBA00022741"/>
    </source>
</evidence>
<feature type="region of interest" description="Disordered" evidence="8">
    <location>
        <begin position="538"/>
        <end position="575"/>
    </location>
</feature>
<feature type="compositionally biased region" description="Basic and acidic residues" evidence="8">
    <location>
        <begin position="407"/>
        <end position="416"/>
    </location>
</feature>
<feature type="binding site" evidence="6">
    <location>
        <begin position="81"/>
        <end position="88"/>
    </location>
    <ligand>
        <name>ATP</name>
        <dbReference type="ChEBI" id="CHEBI:30616"/>
    </ligand>
</feature>
<feature type="domain" description="Kinesin motor" evidence="9">
    <location>
        <begin position="4"/>
        <end position="399"/>
    </location>
</feature>
<feature type="region of interest" description="Disordered" evidence="8">
    <location>
        <begin position="313"/>
        <end position="349"/>
    </location>
</feature>
<dbReference type="GO" id="GO:0007018">
    <property type="term" value="P:microtubule-based movement"/>
    <property type="evidence" value="ECO:0007669"/>
    <property type="project" value="InterPro"/>
</dbReference>
<comment type="subcellular location">
    <subcellularLocation>
        <location evidence="1">Cytoplasm</location>
    </subcellularLocation>
</comment>
<reference evidence="10 11" key="1">
    <citation type="journal article" date="2015" name="PLoS Pathog.">
        <title>Leptomonas seymouri: Adaptations to the Dixenous Life Cycle Analyzed by Genome Sequencing, Transcriptome Profiling and Co-infection with Leishmania donovani.</title>
        <authorList>
            <person name="Kraeva N."/>
            <person name="Butenko A."/>
            <person name="Hlavacova J."/>
            <person name="Kostygov A."/>
            <person name="Myskova J."/>
            <person name="Grybchuk D."/>
            <person name="Lestinova T."/>
            <person name="Votypka J."/>
            <person name="Volf P."/>
            <person name="Opperdoes F."/>
            <person name="Flegontov P."/>
            <person name="Lukes J."/>
            <person name="Yurchenko V."/>
        </authorList>
    </citation>
    <scope>NUCLEOTIDE SEQUENCE [LARGE SCALE GENOMIC DNA]</scope>
    <source>
        <strain evidence="10 11">ATCC 30220</strain>
    </source>
</reference>
<dbReference type="OrthoDB" id="3176171at2759"/>
<dbReference type="PANTHER" id="PTHR47969">
    <property type="entry name" value="CHROMOSOME-ASSOCIATED KINESIN KIF4A-RELATED"/>
    <property type="match status" value="1"/>
</dbReference>
<dbReference type="PROSITE" id="PS50067">
    <property type="entry name" value="KINESIN_MOTOR_2"/>
    <property type="match status" value="1"/>
</dbReference>
<evidence type="ECO:0000256" key="4">
    <source>
        <dbReference type="ARBA" id="ARBA00022840"/>
    </source>
</evidence>
<dbReference type="InterPro" id="IPR001752">
    <property type="entry name" value="Kinesin_motor_dom"/>
</dbReference>
<keyword evidence="11" id="KW-1185">Reference proteome</keyword>
<dbReference type="Proteomes" id="UP000038009">
    <property type="component" value="Unassembled WGS sequence"/>
</dbReference>
<keyword evidence="6" id="KW-0505">Motor protein</keyword>
<gene>
    <name evidence="10" type="ORF">ABL78_4808</name>
</gene>
<name>A0A0N0P569_LEPSE</name>
<keyword evidence="3 6" id="KW-0547">Nucleotide-binding</keyword>